<dbReference type="PANTHER" id="PTHR42721">
    <property type="entry name" value="SUGAR HYDROLASE-RELATED"/>
    <property type="match status" value="1"/>
</dbReference>
<dbReference type="Pfam" id="PF01915">
    <property type="entry name" value="Glyco_hydro_3_C"/>
    <property type="match status" value="1"/>
</dbReference>
<name>A0A2K4ZCY7_9FIRM</name>
<organism evidence="5 6">
    <name type="scientific">Acetatifactor muris</name>
    <dbReference type="NCBI Taxonomy" id="879566"/>
    <lineage>
        <taxon>Bacteria</taxon>
        <taxon>Bacillati</taxon>
        <taxon>Bacillota</taxon>
        <taxon>Clostridia</taxon>
        <taxon>Lachnospirales</taxon>
        <taxon>Lachnospiraceae</taxon>
        <taxon>Acetatifactor</taxon>
    </lineage>
</organism>
<dbReference type="EMBL" id="OFSM01000004">
    <property type="protein sequence ID" value="SOY28310.1"/>
    <property type="molecule type" value="Genomic_DNA"/>
</dbReference>
<dbReference type="Proteomes" id="UP000236311">
    <property type="component" value="Unassembled WGS sequence"/>
</dbReference>
<evidence type="ECO:0000256" key="1">
    <source>
        <dbReference type="ARBA" id="ARBA00005336"/>
    </source>
</evidence>
<dbReference type="InterPro" id="IPR026891">
    <property type="entry name" value="Fn3-like"/>
</dbReference>
<dbReference type="AlphaFoldDB" id="A0A2K4ZCY7"/>
<proteinExistence type="inferred from homology"/>
<keyword evidence="3 5" id="KW-0378">Hydrolase</keyword>
<gene>
    <name evidence="5" type="primary">xyl3A_2</name>
    <name evidence="5" type="ORF">AMURIS_01017</name>
</gene>
<protein>
    <submittedName>
        <fullName evidence="5">Xylan 1,4-beta-xylosidase</fullName>
        <ecNumber evidence="5">3.2.1.37</ecNumber>
    </submittedName>
</protein>
<dbReference type="PRINTS" id="PR00133">
    <property type="entry name" value="GLHYDRLASE3"/>
</dbReference>
<dbReference type="SUPFAM" id="SSF51445">
    <property type="entry name" value="(Trans)glycosidases"/>
    <property type="match status" value="1"/>
</dbReference>
<dbReference type="EC" id="3.2.1.37" evidence="5"/>
<evidence type="ECO:0000313" key="5">
    <source>
        <dbReference type="EMBL" id="SOY28310.1"/>
    </source>
</evidence>
<dbReference type="RefSeq" id="WP_103238405.1">
    <property type="nucleotide sequence ID" value="NZ_JANJZD010000004.1"/>
</dbReference>
<dbReference type="GO" id="GO:0046556">
    <property type="term" value="F:alpha-L-arabinofuranosidase activity"/>
    <property type="evidence" value="ECO:0007669"/>
    <property type="project" value="TreeGrafter"/>
</dbReference>
<dbReference type="InterPro" id="IPR036881">
    <property type="entry name" value="Glyco_hydro_3_C_sf"/>
</dbReference>
<dbReference type="InterPro" id="IPR036962">
    <property type="entry name" value="Glyco_hydro_3_N_sf"/>
</dbReference>
<dbReference type="Gene3D" id="3.40.50.1700">
    <property type="entry name" value="Glycoside hydrolase family 3 C-terminal domain"/>
    <property type="match status" value="1"/>
</dbReference>
<dbReference type="InterPro" id="IPR002772">
    <property type="entry name" value="Glyco_hydro_3_C"/>
</dbReference>
<evidence type="ECO:0000256" key="2">
    <source>
        <dbReference type="ARBA" id="ARBA00022729"/>
    </source>
</evidence>
<dbReference type="InterPro" id="IPR013783">
    <property type="entry name" value="Ig-like_fold"/>
</dbReference>
<evidence type="ECO:0000259" key="4">
    <source>
        <dbReference type="SMART" id="SM01217"/>
    </source>
</evidence>
<dbReference type="InterPro" id="IPR017853">
    <property type="entry name" value="GH"/>
</dbReference>
<keyword evidence="6" id="KW-1185">Reference proteome</keyword>
<dbReference type="GO" id="GO:0045493">
    <property type="term" value="P:xylan catabolic process"/>
    <property type="evidence" value="ECO:0007669"/>
    <property type="project" value="InterPro"/>
</dbReference>
<dbReference type="InterPro" id="IPR001764">
    <property type="entry name" value="Glyco_hydro_3_N"/>
</dbReference>
<dbReference type="GO" id="GO:0031222">
    <property type="term" value="P:arabinan catabolic process"/>
    <property type="evidence" value="ECO:0007669"/>
    <property type="project" value="TreeGrafter"/>
</dbReference>
<keyword evidence="2" id="KW-0732">Signal</keyword>
<accession>A0A2K4ZCY7</accession>
<dbReference type="GO" id="GO:0009044">
    <property type="term" value="F:xylan 1,4-beta-xylosidase activity"/>
    <property type="evidence" value="ECO:0007669"/>
    <property type="project" value="UniProtKB-EC"/>
</dbReference>
<evidence type="ECO:0000313" key="6">
    <source>
        <dbReference type="Proteomes" id="UP000236311"/>
    </source>
</evidence>
<dbReference type="PANTHER" id="PTHR42721:SF3">
    <property type="entry name" value="BETA-D-XYLOSIDASE 5-RELATED"/>
    <property type="match status" value="1"/>
</dbReference>
<comment type="similarity">
    <text evidence="1">Belongs to the glycosyl hydrolase 3 family.</text>
</comment>
<evidence type="ECO:0000256" key="3">
    <source>
        <dbReference type="ARBA" id="ARBA00022801"/>
    </source>
</evidence>
<dbReference type="Pfam" id="PF14310">
    <property type="entry name" value="Fn3-like"/>
    <property type="match status" value="1"/>
</dbReference>
<dbReference type="SUPFAM" id="SSF52279">
    <property type="entry name" value="Beta-D-glucan exohydrolase, C-terminal domain"/>
    <property type="match status" value="1"/>
</dbReference>
<feature type="domain" description="Fibronectin type III-like" evidence="4">
    <location>
        <begin position="624"/>
        <end position="693"/>
    </location>
</feature>
<dbReference type="SMART" id="SM01217">
    <property type="entry name" value="Fn3_like"/>
    <property type="match status" value="1"/>
</dbReference>
<reference evidence="5 6" key="1">
    <citation type="submission" date="2018-01" db="EMBL/GenBank/DDBJ databases">
        <authorList>
            <person name="Gaut B.S."/>
            <person name="Morton B.R."/>
            <person name="Clegg M.T."/>
            <person name="Duvall M.R."/>
        </authorList>
    </citation>
    <scope>NUCLEOTIDE SEQUENCE [LARGE SCALE GENOMIC DNA]</scope>
    <source>
        <strain evidence="5">GP69</strain>
    </source>
</reference>
<dbReference type="Gene3D" id="2.60.40.10">
    <property type="entry name" value="Immunoglobulins"/>
    <property type="match status" value="1"/>
</dbReference>
<dbReference type="InterPro" id="IPR044993">
    <property type="entry name" value="BXL"/>
</dbReference>
<dbReference type="Pfam" id="PF00933">
    <property type="entry name" value="Glyco_hydro_3"/>
    <property type="match status" value="1"/>
</dbReference>
<dbReference type="Gene3D" id="3.20.20.300">
    <property type="entry name" value="Glycoside hydrolase, family 3, N-terminal domain"/>
    <property type="match status" value="1"/>
</dbReference>
<keyword evidence="5" id="KW-0326">Glycosidase</keyword>
<sequence length="716" mass="79453">MRDREKARKRAHELVGKMTLEEKASQLRFDAPAIPRLNVPAYNWWNEALHGVARAGVATSFPQAIGMAAAFDAPMMEEVGEAIAVEGRAKYNAYKEEGDRDIYKGLTFWSPNVNIFRDPRWGRGHETYGEDPYLTGELGKAFVEGLQGDGEYLHAAACAKHFAVHSGPEGLRHQFDAKASKKDMWETYLPAFEKLVKEADVEAVMGAYNRTNGEPCCGSSTLMQEILRGKWEFEGHYVSDCWAVRDFHEHHMVTDTAEESAAMALKAGCDVNCGNTYLHMMKAYQDGLVTEEEITRAAERLFTTRFLLGLFDETEYDRTGFDRIECREHLELADRAAAEGIVLLKNNGVLPLKKESLKAVGVIGPNANSRAALIGNYHGTSSRYVTVLEGIQDALPEDTRVYYSEGCHLYREKVEGLGQRQDRIAEAVSVAKNSDVVVLCVGLDETLEGEEGDTGNSYASGDKTDLLLPQVQRELIEAVIKVGRPVIVLNMTGSAMDLRYVQEHADAVVQVWYPGARGGRTVAQILFGEISPSGKLPVTFYNNTKELPDFEDYSMKGRTYRYFEGKPLYPFGYGLTYGDVTVDSVSCAGNVWKAGEDNTMEWNPEEELTVKVSLTNKSRTATGEVVQIYVKASESAHATPNGKLCAFSRVFLNGAETKEVELKIGADAFTVVNEEGERLVDGRRFLFSAGLGQPDERTRELTGRECVAFTLQRKDG</sequence>
<dbReference type="OrthoDB" id="9805821at2"/>